<evidence type="ECO:0000313" key="8">
    <source>
        <dbReference type="EMBL" id="SJR78927.1"/>
    </source>
</evidence>
<reference evidence="8 10" key="2">
    <citation type="submission" date="2017-02" db="EMBL/GenBank/DDBJ databases">
        <authorList>
            <consortium name="Pathogen Informatics"/>
        </authorList>
    </citation>
    <scope>NUCLEOTIDE SEQUENCE [LARGE SCALE GENOMIC DNA]</scope>
    <source>
        <strain evidence="9">Clo34</strain>
        <strain evidence="11">clo34</strain>
        <strain evidence="8 10">VRECD0157</strain>
    </source>
</reference>
<dbReference type="InterPro" id="IPR000428">
    <property type="entry name" value="Cu-bd"/>
</dbReference>
<accession>A0A031WH37</accession>
<dbReference type="PROSITE" id="PS50846">
    <property type="entry name" value="HMA_2"/>
    <property type="match status" value="1"/>
</dbReference>
<dbReference type="Proteomes" id="UP000878956">
    <property type="component" value="Unassembled WGS sequence"/>
</dbReference>
<dbReference type="InterPro" id="IPR017969">
    <property type="entry name" value="Heavy-metal-associated_CS"/>
</dbReference>
<protein>
    <submittedName>
        <fullName evidence="3">Copper chaperone CopZ</fullName>
    </submittedName>
    <submittedName>
        <fullName evidence="4 9">Heavy-metal transport/detoxification protein</fullName>
    </submittedName>
    <submittedName>
        <fullName evidence="6">Heavy-metal-associated domain-containing protein</fullName>
    </submittedName>
</protein>
<dbReference type="EMBL" id="DAEPXK010000007">
    <property type="protein sequence ID" value="HBH1541449.1"/>
    <property type="molecule type" value="Genomic_DNA"/>
</dbReference>
<evidence type="ECO:0000313" key="7">
    <source>
        <dbReference type="EMBL" id="HBH2618988.1"/>
    </source>
</evidence>
<dbReference type="EMBL" id="LK932392">
    <property type="protein sequence ID" value="CDS85776.1"/>
    <property type="molecule type" value="Genomic_DNA"/>
</dbReference>
<dbReference type="SUPFAM" id="SSF55008">
    <property type="entry name" value="HMA, heavy metal-associated domain"/>
    <property type="match status" value="1"/>
</dbReference>
<dbReference type="EMBL" id="LK932509">
    <property type="protein sequence ID" value="CDS86278.1"/>
    <property type="molecule type" value="Genomic_DNA"/>
</dbReference>
<dbReference type="Proteomes" id="UP000879542">
    <property type="component" value="Unassembled WGS sequence"/>
</dbReference>
<evidence type="ECO:0000256" key="1">
    <source>
        <dbReference type="ARBA" id="ARBA00022723"/>
    </source>
</evidence>
<evidence type="ECO:0000259" key="2">
    <source>
        <dbReference type="PROSITE" id="PS50846"/>
    </source>
</evidence>
<dbReference type="PROSITE" id="PS01047">
    <property type="entry name" value="HMA_1"/>
    <property type="match status" value="1"/>
</dbReference>
<reference evidence="3" key="1">
    <citation type="submission" date="2014-07" db="EMBL/GenBank/DDBJ databases">
        <authorList>
            <person name="Monot Marc"/>
        </authorList>
    </citation>
    <scope>NUCLEOTIDE SEQUENCE</scope>
    <source>
        <strain evidence="5">7032989</strain>
        <strain evidence="3">7032994</strain>
    </source>
</reference>
<evidence type="ECO:0000313" key="9">
    <source>
        <dbReference type="EMBL" id="VFD31365.1"/>
    </source>
</evidence>
<dbReference type="GO" id="GO:0005507">
    <property type="term" value="F:copper ion binding"/>
    <property type="evidence" value="ECO:0007669"/>
    <property type="project" value="InterPro"/>
</dbReference>
<dbReference type="KEGG" id="pdf:CD630DERM_11320"/>
<reference evidence="6" key="4">
    <citation type="submission" date="2021-06" db="EMBL/GenBank/DDBJ databases">
        <authorList>
            <consortium name="NCBI Pathogen Detection Project"/>
        </authorList>
    </citation>
    <scope>NUCLEOTIDE SEQUENCE</scope>
    <source>
        <strain evidence="7">Clostridioides</strain>
        <strain evidence="6">HN1000</strain>
    </source>
</reference>
<feature type="domain" description="HMA" evidence="2">
    <location>
        <begin position="1"/>
        <end position="67"/>
    </location>
</feature>
<dbReference type="PRINTS" id="PR00944">
    <property type="entry name" value="CUEXPORT"/>
</dbReference>
<sequence length="70" mass="7732">MKKKLLVEGMSCGHCVNHLKTALTEDIDGIEVLDVDLENKCASVDMKDDVSIEKLKEVIAELGFELKGIE</sequence>
<dbReference type="AlphaFoldDB" id="A0A031WH37"/>
<dbReference type="EMBL" id="FUPS01000001">
    <property type="protein sequence ID" value="SJR78927.1"/>
    <property type="molecule type" value="Genomic_DNA"/>
</dbReference>
<reference evidence="6" key="3">
    <citation type="journal article" date="2018" name="Genome Biol.">
        <title>SKESA: strategic k-mer extension for scrupulous assemblies.</title>
        <authorList>
            <person name="Souvorov A."/>
            <person name="Agarwala R."/>
            <person name="Lipman D.J."/>
        </authorList>
    </citation>
    <scope>NUCLEOTIDE SEQUENCE</scope>
    <source>
        <strain evidence="7">Clostridioides</strain>
        <strain evidence="6">HN1000</strain>
    </source>
</reference>
<evidence type="ECO:0000313" key="10">
    <source>
        <dbReference type="Proteomes" id="UP000189137"/>
    </source>
</evidence>
<evidence type="ECO:0000313" key="11">
    <source>
        <dbReference type="Proteomes" id="UP000411588"/>
    </source>
</evidence>
<keyword evidence="1" id="KW-0479">Metal-binding</keyword>
<dbReference type="EMBL" id="CAADAN010000004">
    <property type="protein sequence ID" value="VFD31365.1"/>
    <property type="molecule type" value="Genomic_DNA"/>
</dbReference>
<dbReference type="EMBL" id="LK933127">
    <property type="protein sequence ID" value="CDT36836.1"/>
    <property type="molecule type" value="Genomic_DNA"/>
</dbReference>
<dbReference type="RefSeq" id="WP_003428495.1">
    <property type="nucleotide sequence ID" value="NZ_AP025558.1"/>
</dbReference>
<dbReference type="Proteomes" id="UP000411588">
    <property type="component" value="Unassembled WGS sequence"/>
</dbReference>
<dbReference type="GeneID" id="66353542"/>
<name>A0A031WH37_CLODI</name>
<dbReference type="PATRIC" id="fig|1496.1371.peg.1978"/>
<dbReference type="CDD" id="cd00371">
    <property type="entry name" value="HMA"/>
    <property type="match status" value="1"/>
</dbReference>
<dbReference type="EMBL" id="DAEQIJ010000002">
    <property type="protein sequence ID" value="HBH2618988.1"/>
    <property type="molecule type" value="Genomic_DNA"/>
</dbReference>
<dbReference type="InterPro" id="IPR006121">
    <property type="entry name" value="HMA_dom"/>
</dbReference>
<proteinExistence type="predicted"/>
<evidence type="ECO:0000313" key="3">
    <source>
        <dbReference type="EMBL" id="CDS85776.1"/>
    </source>
</evidence>
<evidence type="ECO:0000313" key="5">
    <source>
        <dbReference type="EMBL" id="CDT36836.1"/>
    </source>
</evidence>
<dbReference type="Gene3D" id="3.30.70.100">
    <property type="match status" value="1"/>
</dbReference>
<organism evidence="3">
    <name type="scientific">Clostridioides difficile</name>
    <name type="common">Peptoclostridium difficile</name>
    <dbReference type="NCBI Taxonomy" id="1496"/>
    <lineage>
        <taxon>Bacteria</taxon>
        <taxon>Bacillati</taxon>
        <taxon>Bacillota</taxon>
        <taxon>Clostridia</taxon>
        <taxon>Peptostreptococcales</taxon>
        <taxon>Peptostreptococcaceae</taxon>
        <taxon>Clostridioides</taxon>
    </lineage>
</organism>
<dbReference type="GO" id="GO:0006825">
    <property type="term" value="P:copper ion transport"/>
    <property type="evidence" value="ECO:0007669"/>
    <property type="project" value="InterPro"/>
</dbReference>
<dbReference type="Pfam" id="PF00403">
    <property type="entry name" value="HMA"/>
    <property type="match status" value="1"/>
</dbReference>
<gene>
    <name evidence="3" type="primary">copZ</name>
    <name evidence="5" type="ORF">BN1095_450036</name>
    <name evidence="4" type="ORF">BN1096_560036</name>
    <name evidence="3" type="ORF">BN1097_540038</name>
    <name evidence="6" type="ORF">KRM00_000908</name>
    <name evidence="7" type="ORF">KRQ00_000716</name>
    <name evidence="9" type="ORF">SAMEA1402399_01622</name>
    <name evidence="8" type="ORF">SAMEA3375112_00037</name>
</gene>
<evidence type="ECO:0000313" key="6">
    <source>
        <dbReference type="EMBL" id="HBH1541449.1"/>
    </source>
</evidence>
<dbReference type="InterPro" id="IPR036163">
    <property type="entry name" value="HMA_dom_sf"/>
</dbReference>
<dbReference type="Proteomes" id="UP000189137">
    <property type="component" value="Unassembled WGS sequence"/>
</dbReference>
<evidence type="ECO:0000313" key="4">
    <source>
        <dbReference type="EMBL" id="CDS86278.1"/>
    </source>
</evidence>